<evidence type="ECO:0000313" key="2">
    <source>
        <dbReference type="EMBL" id="MFI6500080.1"/>
    </source>
</evidence>
<evidence type="ECO:0000313" key="3">
    <source>
        <dbReference type="Proteomes" id="UP001612741"/>
    </source>
</evidence>
<dbReference type="EMBL" id="JBITGY010000005">
    <property type="protein sequence ID" value="MFI6500080.1"/>
    <property type="molecule type" value="Genomic_DNA"/>
</dbReference>
<feature type="transmembrane region" description="Helical" evidence="1">
    <location>
        <begin position="98"/>
        <end position="126"/>
    </location>
</feature>
<name>A0ABW7YVZ2_9ACTN</name>
<dbReference type="Pfam" id="PF06912">
    <property type="entry name" value="DUF1275"/>
    <property type="match status" value="1"/>
</dbReference>
<keyword evidence="1" id="KW-1133">Transmembrane helix</keyword>
<reference evidence="2 3" key="1">
    <citation type="submission" date="2024-10" db="EMBL/GenBank/DDBJ databases">
        <title>The Natural Products Discovery Center: Release of the First 8490 Sequenced Strains for Exploring Actinobacteria Biosynthetic Diversity.</title>
        <authorList>
            <person name="Kalkreuter E."/>
            <person name="Kautsar S.A."/>
            <person name="Yang D."/>
            <person name="Bader C.D."/>
            <person name="Teijaro C.N."/>
            <person name="Fluegel L."/>
            <person name="Davis C.M."/>
            <person name="Simpson J.R."/>
            <person name="Lauterbach L."/>
            <person name="Steele A.D."/>
            <person name="Gui C."/>
            <person name="Meng S."/>
            <person name="Li G."/>
            <person name="Viehrig K."/>
            <person name="Ye F."/>
            <person name="Su P."/>
            <person name="Kiefer A.F."/>
            <person name="Nichols A."/>
            <person name="Cepeda A.J."/>
            <person name="Yan W."/>
            <person name="Fan B."/>
            <person name="Jiang Y."/>
            <person name="Adhikari A."/>
            <person name="Zheng C.-J."/>
            <person name="Schuster L."/>
            <person name="Cowan T.M."/>
            <person name="Smanski M.J."/>
            <person name="Chevrette M.G."/>
            <person name="De Carvalho L.P.S."/>
            <person name="Shen B."/>
        </authorList>
    </citation>
    <scope>NUCLEOTIDE SEQUENCE [LARGE SCALE GENOMIC DNA]</scope>
    <source>
        <strain evidence="2 3">NPDC050545</strain>
    </source>
</reference>
<dbReference type="PANTHER" id="PTHR37314:SF4">
    <property type="entry name" value="UPF0700 TRANSMEMBRANE PROTEIN YOAK"/>
    <property type="match status" value="1"/>
</dbReference>
<dbReference type="RefSeq" id="WP_397083753.1">
    <property type="nucleotide sequence ID" value="NZ_JBITGY010000005.1"/>
</dbReference>
<dbReference type="PANTHER" id="PTHR37314">
    <property type="entry name" value="SLR0142 PROTEIN"/>
    <property type="match status" value="1"/>
</dbReference>
<evidence type="ECO:0000256" key="1">
    <source>
        <dbReference type="SAM" id="Phobius"/>
    </source>
</evidence>
<gene>
    <name evidence="2" type="ORF">ACIBG2_22035</name>
</gene>
<protein>
    <submittedName>
        <fullName evidence="2">YoaK family protein</fullName>
    </submittedName>
</protein>
<accession>A0ABW7YVZ2</accession>
<keyword evidence="1" id="KW-0472">Membrane</keyword>
<keyword evidence="3" id="KW-1185">Reference proteome</keyword>
<sequence>MKRAAAWLYPDAGGEPGVLPAALVVLTVVSGIVDAVSFLGLGNVFVANMTGNVVFVGFAVAGAQRLSLWAAASAVVSFVLGAWLTGRVRVPLAAVTGAHAAMVVPAVVLLAAYGPSVVVIMVLAFGMGMQNASVRRAGVPDMTTTVLTTALTGLAADSPGTANRRRAVSIAALFTGALAGGSLYRGIGPAVALSAAAVLLVAVTVVLARES</sequence>
<feature type="transmembrane region" description="Helical" evidence="1">
    <location>
        <begin position="190"/>
        <end position="208"/>
    </location>
</feature>
<organism evidence="2 3">
    <name type="scientific">Nonomuraea typhae</name>
    <dbReference type="NCBI Taxonomy" id="2603600"/>
    <lineage>
        <taxon>Bacteria</taxon>
        <taxon>Bacillati</taxon>
        <taxon>Actinomycetota</taxon>
        <taxon>Actinomycetes</taxon>
        <taxon>Streptosporangiales</taxon>
        <taxon>Streptosporangiaceae</taxon>
        <taxon>Nonomuraea</taxon>
    </lineage>
</organism>
<comment type="caution">
    <text evidence="2">The sequence shown here is derived from an EMBL/GenBank/DDBJ whole genome shotgun (WGS) entry which is preliminary data.</text>
</comment>
<proteinExistence type="predicted"/>
<feature type="transmembrane region" description="Helical" evidence="1">
    <location>
        <begin position="20"/>
        <end position="46"/>
    </location>
</feature>
<feature type="transmembrane region" description="Helical" evidence="1">
    <location>
        <begin position="66"/>
        <end position="86"/>
    </location>
</feature>
<keyword evidence="1" id="KW-0812">Transmembrane</keyword>
<dbReference type="InterPro" id="IPR010699">
    <property type="entry name" value="DUF1275"/>
</dbReference>
<dbReference type="Proteomes" id="UP001612741">
    <property type="component" value="Unassembled WGS sequence"/>
</dbReference>